<proteinExistence type="predicted"/>
<dbReference type="EMBL" id="FMZO01000001">
    <property type="protein sequence ID" value="SDC09623.1"/>
    <property type="molecule type" value="Genomic_DNA"/>
</dbReference>
<evidence type="ECO:0000313" key="3">
    <source>
        <dbReference type="Proteomes" id="UP000198757"/>
    </source>
</evidence>
<reference evidence="3" key="1">
    <citation type="submission" date="2016-10" db="EMBL/GenBank/DDBJ databases">
        <authorList>
            <person name="Varghese N."/>
            <person name="Submissions S."/>
        </authorList>
    </citation>
    <scope>NUCLEOTIDE SEQUENCE [LARGE SCALE GENOMIC DNA]</scope>
    <source>
        <strain evidence="3">DSM 25811 / CCM 8410 / LMG 26954 / E90</strain>
    </source>
</reference>
<accession>A0A1G6IT66</accession>
<name>A0A1G6IT66_NIADE</name>
<feature type="region of interest" description="Disordered" evidence="1">
    <location>
        <begin position="41"/>
        <end position="64"/>
    </location>
</feature>
<keyword evidence="3" id="KW-1185">Reference proteome</keyword>
<dbReference type="AlphaFoldDB" id="A0A1G6IT66"/>
<gene>
    <name evidence="2" type="ORF">SAMN04487894_101319</name>
</gene>
<organism evidence="2 3">
    <name type="scientific">Niabella drilacis (strain DSM 25811 / CCM 8410 / CCUG 62505 / LMG 26954 / E90)</name>
    <dbReference type="NCBI Taxonomy" id="1285928"/>
    <lineage>
        <taxon>Bacteria</taxon>
        <taxon>Pseudomonadati</taxon>
        <taxon>Bacteroidota</taxon>
        <taxon>Chitinophagia</taxon>
        <taxon>Chitinophagales</taxon>
        <taxon>Chitinophagaceae</taxon>
        <taxon>Niabella</taxon>
    </lineage>
</organism>
<feature type="compositionally biased region" description="Low complexity" evidence="1">
    <location>
        <begin position="53"/>
        <end position="64"/>
    </location>
</feature>
<dbReference type="Proteomes" id="UP000198757">
    <property type="component" value="Unassembled WGS sequence"/>
</dbReference>
<sequence>MSIFIGVFLTTKHRKEDLFTIVQVCDATQLPWILQPGQKNYAGTSSISSRGSVTTPVTATAAAT</sequence>
<evidence type="ECO:0000313" key="2">
    <source>
        <dbReference type="EMBL" id="SDC09623.1"/>
    </source>
</evidence>
<evidence type="ECO:0000256" key="1">
    <source>
        <dbReference type="SAM" id="MobiDB-lite"/>
    </source>
</evidence>
<feature type="compositionally biased region" description="Polar residues" evidence="1">
    <location>
        <begin position="41"/>
        <end position="52"/>
    </location>
</feature>
<protein>
    <submittedName>
        <fullName evidence="2">Uncharacterized protein</fullName>
    </submittedName>
</protein>
<dbReference type="STRING" id="1285928.SAMN04487894_101319"/>